<feature type="region of interest" description="Disordered" evidence="1">
    <location>
        <begin position="132"/>
        <end position="154"/>
    </location>
</feature>
<feature type="domain" description="T-SNARE coiled-coil homology" evidence="2">
    <location>
        <begin position="352"/>
        <end position="414"/>
    </location>
</feature>
<feature type="compositionally biased region" description="Polar residues" evidence="1">
    <location>
        <begin position="31"/>
        <end position="49"/>
    </location>
</feature>
<feature type="region of interest" description="Disordered" evidence="1">
    <location>
        <begin position="255"/>
        <end position="281"/>
    </location>
</feature>
<proteinExistence type="predicted"/>
<dbReference type="Gene3D" id="1.20.5.110">
    <property type="match status" value="1"/>
</dbReference>
<feature type="compositionally biased region" description="Basic and acidic residues" evidence="1">
    <location>
        <begin position="308"/>
        <end position="326"/>
    </location>
</feature>
<feature type="compositionally biased region" description="Polar residues" evidence="1">
    <location>
        <begin position="132"/>
        <end position="146"/>
    </location>
</feature>
<feature type="region of interest" description="Disordered" evidence="1">
    <location>
        <begin position="308"/>
        <end position="330"/>
    </location>
</feature>
<feature type="region of interest" description="Disordered" evidence="1">
    <location>
        <begin position="24"/>
        <end position="51"/>
    </location>
</feature>
<dbReference type="Proteomes" id="UP001431209">
    <property type="component" value="Unassembled WGS sequence"/>
</dbReference>
<accession>A0AAW2ZPZ6</accession>
<evidence type="ECO:0000256" key="1">
    <source>
        <dbReference type="SAM" id="MobiDB-lite"/>
    </source>
</evidence>
<evidence type="ECO:0000259" key="2">
    <source>
        <dbReference type="PROSITE" id="PS50192"/>
    </source>
</evidence>
<organism evidence="3 4">
    <name type="scientific">Acrasis kona</name>
    <dbReference type="NCBI Taxonomy" id="1008807"/>
    <lineage>
        <taxon>Eukaryota</taxon>
        <taxon>Discoba</taxon>
        <taxon>Heterolobosea</taxon>
        <taxon>Tetramitia</taxon>
        <taxon>Eutetramitia</taxon>
        <taxon>Acrasidae</taxon>
        <taxon>Acrasis</taxon>
    </lineage>
</organism>
<dbReference type="AlphaFoldDB" id="A0AAW2ZPZ6"/>
<sequence>MASQIAARMSMTFNPDAILTEFDEKLPENSPPSSVGKSLINNQKTNEQQTTRKKSISCVSSEYIDELATDCMYLIIKTNKLKSLVDKTKSSQQFYSESAWKKVKDLKFQLVSKYDRLKKKLSVTQQRLKFVHDTSSVQHHSTSNQDNKSKEEEDFMSRRLRLEKIETQLRDNEHSFKLIIKRCDQEEDRINREEIAKKRRETREMEEEDTYIPPIEEVVNKNTKVNKSRQLTFIEIMRGEGASSSSEEEEVSFLDFLNDGSSTPKKKKTKEPKIKNNKQKNEPITAITNTSVNRLSLSADQMQSMLDEVHKKRQQEAQEKKKREQEREEENIQQVLKLVLSSADANTLETEKKIAEETLSEFRELESEFDEVHSMMVDLNMMIKEQGQGINIILHNVEEANKAVLDGIQNIKDASSYTAVGGIQSLVKKVNVASKIASFM</sequence>
<comment type="caution">
    <text evidence="3">The sequence shown here is derived from an EMBL/GenBank/DDBJ whole genome shotgun (WGS) entry which is preliminary data.</text>
</comment>
<dbReference type="EMBL" id="JAOPGA020001811">
    <property type="protein sequence ID" value="KAL0491540.1"/>
    <property type="molecule type" value="Genomic_DNA"/>
</dbReference>
<name>A0AAW2ZPZ6_9EUKA</name>
<feature type="compositionally biased region" description="Basic residues" evidence="1">
    <location>
        <begin position="264"/>
        <end position="278"/>
    </location>
</feature>
<dbReference type="PROSITE" id="PS50192">
    <property type="entry name" value="T_SNARE"/>
    <property type="match status" value="1"/>
</dbReference>
<dbReference type="InterPro" id="IPR000727">
    <property type="entry name" value="T_SNARE_dom"/>
</dbReference>
<keyword evidence="4" id="KW-1185">Reference proteome</keyword>
<reference evidence="3 4" key="1">
    <citation type="submission" date="2024-03" db="EMBL/GenBank/DDBJ databases">
        <title>The Acrasis kona genome and developmental transcriptomes reveal deep origins of eukaryotic multicellular pathways.</title>
        <authorList>
            <person name="Sheikh S."/>
            <person name="Fu C.-J."/>
            <person name="Brown M.W."/>
            <person name="Baldauf S.L."/>
        </authorList>
    </citation>
    <scope>NUCLEOTIDE SEQUENCE [LARGE SCALE GENOMIC DNA]</scope>
    <source>
        <strain evidence="3 4">ATCC MYA-3509</strain>
    </source>
</reference>
<protein>
    <submittedName>
        <fullName evidence="3">Syntaxin-7</fullName>
    </submittedName>
</protein>
<dbReference type="SUPFAM" id="SSF58038">
    <property type="entry name" value="SNARE fusion complex"/>
    <property type="match status" value="1"/>
</dbReference>
<evidence type="ECO:0000313" key="4">
    <source>
        <dbReference type="Proteomes" id="UP001431209"/>
    </source>
</evidence>
<evidence type="ECO:0000313" key="3">
    <source>
        <dbReference type="EMBL" id="KAL0491540.1"/>
    </source>
</evidence>
<gene>
    <name evidence="3" type="ORF">AKO1_010290</name>
</gene>